<dbReference type="AlphaFoldDB" id="Q1N4P6"/>
<accession>Q1N4P6</accession>
<protein>
    <submittedName>
        <fullName evidence="1">Uncharacterized protein</fullName>
    </submittedName>
</protein>
<sequence length="238" mass="25158">MRQIKNTIGAKETLAVAGDVVKFVIRDASAGVQVRSSIGDVFPVQRGDRVTLKTKSAGLQIYNPNDVAVDIEFILMDGIGAEYESSAGAVEVTGGVIALENGAEPFFVVPSNPPGIAPPLNVEVVSVKREILEVRWFSLDVGGFARTTGPENWPPRKKTVITHCDHPIHLSIAKNVTTSNPDAPSDNGYLMRVEPADCPVTIEGNAALEVVKDGTGGLVNGYEVNGEILIESPGTGPT</sequence>
<dbReference type="Proteomes" id="UP000004263">
    <property type="component" value="Unassembled WGS sequence"/>
</dbReference>
<dbReference type="HOGENOM" id="CLU_1164077_0_0_6"/>
<evidence type="ECO:0000313" key="1">
    <source>
        <dbReference type="EMBL" id="EAT13382.1"/>
    </source>
</evidence>
<keyword evidence="2" id="KW-1185">Reference proteome</keyword>
<evidence type="ECO:0000313" key="2">
    <source>
        <dbReference type="Proteomes" id="UP000004263"/>
    </source>
</evidence>
<reference evidence="1 2" key="1">
    <citation type="submission" date="2006-03" db="EMBL/GenBank/DDBJ databases">
        <authorList>
            <person name="Pinhassi J."/>
            <person name="Pedros-Alio C."/>
            <person name="Ferriera S."/>
            <person name="Johnson J."/>
            <person name="Kravitz S."/>
            <person name="Halpern A."/>
            <person name="Remington K."/>
            <person name="Beeson K."/>
            <person name="Tran B."/>
            <person name="Rogers Y.-H."/>
            <person name="Friedman R."/>
            <person name="Venter J.C."/>
        </authorList>
    </citation>
    <scope>NUCLEOTIDE SEQUENCE [LARGE SCALE GENOMIC DNA]</scope>
    <source>
        <strain evidence="1 2">RED65</strain>
    </source>
</reference>
<gene>
    <name evidence="1" type="ORF">RED65_01440</name>
</gene>
<dbReference type="EMBL" id="AAQH01000002">
    <property type="protein sequence ID" value="EAT13382.1"/>
    <property type="molecule type" value="Genomic_DNA"/>
</dbReference>
<dbReference type="STRING" id="207949.RED65_01440"/>
<proteinExistence type="predicted"/>
<dbReference type="RefSeq" id="WP_007017766.1">
    <property type="nucleotide sequence ID" value="NZ_CH724114.1"/>
</dbReference>
<organism evidence="1 2">
    <name type="scientific">Bermanella marisrubri</name>
    <dbReference type="NCBI Taxonomy" id="207949"/>
    <lineage>
        <taxon>Bacteria</taxon>
        <taxon>Pseudomonadati</taxon>
        <taxon>Pseudomonadota</taxon>
        <taxon>Gammaproteobacteria</taxon>
        <taxon>Oceanospirillales</taxon>
        <taxon>Oceanospirillaceae</taxon>
        <taxon>Bermanella</taxon>
    </lineage>
</organism>
<name>Q1N4P6_9GAMM</name>
<comment type="caution">
    <text evidence="1">The sequence shown here is derived from an EMBL/GenBank/DDBJ whole genome shotgun (WGS) entry which is preliminary data.</text>
</comment>